<dbReference type="EMBL" id="MAHX01000007">
    <property type="protein sequence ID" value="OPC67431.1"/>
    <property type="molecule type" value="Genomic_DNA"/>
</dbReference>
<sequence length="94" mass="10859">MELFNDQIMKVYNKNKKDKNCKREYVPPTIKESKIILDIDSNSSIEGNIIKPEDRRWKYIPPAIEVMWVEMENGLAANSGFAFPAINNTPINET</sequence>
<reference evidence="1 2" key="1">
    <citation type="submission" date="2016-06" db="EMBL/GenBank/DDBJ databases">
        <title>Revisiting the taxonomy of the Elizabethkingia Genus based on Whole-Genome Sequencing, Optical Mapping, and MALDI-TOF.</title>
        <authorList>
            <person name="Nicholson A.C."/>
        </authorList>
    </citation>
    <scope>NUCLEOTIDE SEQUENCE [LARGE SCALE GENOMIC DNA]</scope>
    <source>
        <strain evidence="1 2">G4070</strain>
    </source>
</reference>
<name>A0A1T3MSZ2_9FLAO</name>
<evidence type="ECO:0000313" key="1">
    <source>
        <dbReference type="EMBL" id="OPC67431.1"/>
    </source>
</evidence>
<protein>
    <submittedName>
        <fullName evidence="1">Uncharacterized protein</fullName>
    </submittedName>
</protein>
<evidence type="ECO:0000313" key="2">
    <source>
        <dbReference type="Proteomes" id="UP000190813"/>
    </source>
</evidence>
<accession>A0A1T3MSZ2</accession>
<dbReference type="AlphaFoldDB" id="A0A1T3MSZ2"/>
<keyword evidence="2" id="KW-1185">Reference proteome</keyword>
<proteinExistence type="predicted"/>
<organism evidence="1 2">
    <name type="scientific">Elizabethkingia occulta</name>
    <dbReference type="NCBI Taxonomy" id="1867263"/>
    <lineage>
        <taxon>Bacteria</taxon>
        <taxon>Pseudomonadati</taxon>
        <taxon>Bacteroidota</taxon>
        <taxon>Flavobacteriia</taxon>
        <taxon>Flavobacteriales</taxon>
        <taxon>Weeksellaceae</taxon>
        <taxon>Elizabethkingia</taxon>
    </lineage>
</organism>
<dbReference type="Proteomes" id="UP000190813">
    <property type="component" value="Unassembled WGS sequence"/>
</dbReference>
<gene>
    <name evidence="1" type="ORF">BAZ10_15325</name>
</gene>
<comment type="caution">
    <text evidence="1">The sequence shown here is derived from an EMBL/GenBank/DDBJ whole genome shotgun (WGS) entry which is preliminary data.</text>
</comment>
<dbReference type="RefSeq" id="WP_078771093.1">
    <property type="nucleotide sequence ID" value="NZ_JBKJBK010000012.1"/>
</dbReference>